<dbReference type="SMART" id="SM00317">
    <property type="entry name" value="SET"/>
    <property type="match status" value="1"/>
</dbReference>
<dbReference type="PROSITE" id="PS50280">
    <property type="entry name" value="SET"/>
    <property type="match status" value="1"/>
</dbReference>
<evidence type="ECO:0000259" key="1">
    <source>
        <dbReference type="PROSITE" id="PS50280"/>
    </source>
</evidence>
<dbReference type="InterPro" id="IPR009207">
    <property type="entry name" value="SET7_MeTrfase"/>
</dbReference>
<proteinExistence type="predicted"/>
<dbReference type="GO" id="GO:0062122">
    <property type="term" value="F:histone H3K37 methyltransferase activity"/>
    <property type="evidence" value="ECO:0007669"/>
    <property type="project" value="InterPro"/>
</dbReference>
<dbReference type="AlphaFoldDB" id="A0A0F9E9N9"/>
<name>A0A0F9E9N9_9ZZZZ</name>
<organism evidence="2">
    <name type="scientific">marine sediment metagenome</name>
    <dbReference type="NCBI Taxonomy" id="412755"/>
    <lineage>
        <taxon>unclassified sequences</taxon>
        <taxon>metagenomes</taxon>
        <taxon>ecological metagenomes</taxon>
    </lineage>
</organism>
<gene>
    <name evidence="2" type="ORF">LCGC14_2101600</name>
</gene>
<dbReference type="InterPro" id="IPR046341">
    <property type="entry name" value="SET_dom_sf"/>
</dbReference>
<accession>A0A0F9E9N9</accession>
<dbReference type="Pfam" id="PF00856">
    <property type="entry name" value="SET"/>
    <property type="match status" value="1"/>
</dbReference>
<dbReference type="Gene3D" id="2.170.270.10">
    <property type="entry name" value="SET domain"/>
    <property type="match status" value="1"/>
</dbReference>
<dbReference type="EMBL" id="LAZR01025799">
    <property type="protein sequence ID" value="KKL70768.1"/>
    <property type="molecule type" value="Genomic_DNA"/>
</dbReference>
<sequence length="138" mass="16283">MHFLVNILDNLLEVKFISPRKGKGVFAQEFIKKDTIVDVAHVIPLPNNDYKKIRKTVLDSYCYVWENPKHKPEFTNAISLSVSQFINHSYDPNVIYIYYYDDNCIEYKALRDIKKGEELFVNYNGLVEDKSPVWFEPE</sequence>
<protein>
    <recommendedName>
        <fullName evidence="1">SET domain-containing protein</fullName>
    </recommendedName>
</protein>
<dbReference type="PIRSF" id="PIRSF022536">
    <property type="entry name" value="A612L_SET"/>
    <property type="match status" value="1"/>
</dbReference>
<dbReference type="InterPro" id="IPR001214">
    <property type="entry name" value="SET_dom"/>
</dbReference>
<evidence type="ECO:0000313" key="2">
    <source>
        <dbReference type="EMBL" id="KKL70768.1"/>
    </source>
</evidence>
<dbReference type="SUPFAM" id="SSF82199">
    <property type="entry name" value="SET domain"/>
    <property type="match status" value="1"/>
</dbReference>
<reference evidence="2" key="1">
    <citation type="journal article" date="2015" name="Nature">
        <title>Complex archaea that bridge the gap between prokaryotes and eukaryotes.</title>
        <authorList>
            <person name="Spang A."/>
            <person name="Saw J.H."/>
            <person name="Jorgensen S.L."/>
            <person name="Zaremba-Niedzwiedzka K."/>
            <person name="Martijn J."/>
            <person name="Lind A.E."/>
            <person name="van Eijk R."/>
            <person name="Schleper C."/>
            <person name="Guy L."/>
            <person name="Ettema T.J."/>
        </authorList>
    </citation>
    <scope>NUCLEOTIDE SEQUENCE</scope>
</reference>
<feature type="domain" description="SET" evidence="1">
    <location>
        <begin position="10"/>
        <end position="124"/>
    </location>
</feature>
<comment type="caution">
    <text evidence="2">The sequence shown here is derived from an EMBL/GenBank/DDBJ whole genome shotgun (WGS) entry which is preliminary data.</text>
</comment>